<keyword evidence="2" id="KW-1185">Reference proteome</keyword>
<accession>A0A1I1KFN8</accession>
<name>A0A1I1KFN8_9ACTN</name>
<protein>
    <recommendedName>
        <fullName evidence="3">Esterase</fullName>
    </recommendedName>
</protein>
<evidence type="ECO:0008006" key="3">
    <source>
        <dbReference type="Google" id="ProtNLM"/>
    </source>
</evidence>
<proteinExistence type="predicted"/>
<dbReference type="EMBL" id="FOLM01000004">
    <property type="protein sequence ID" value="SFC59345.1"/>
    <property type="molecule type" value="Genomic_DNA"/>
</dbReference>
<reference evidence="1 2" key="1">
    <citation type="submission" date="2016-10" db="EMBL/GenBank/DDBJ databases">
        <authorList>
            <person name="de Groot N.N."/>
        </authorList>
    </citation>
    <scope>NUCLEOTIDE SEQUENCE [LARGE SCALE GENOMIC DNA]</scope>
    <source>
        <strain evidence="1 2">CGMCC 4.5739</strain>
    </source>
</reference>
<evidence type="ECO:0000313" key="2">
    <source>
        <dbReference type="Proteomes" id="UP000199207"/>
    </source>
</evidence>
<evidence type="ECO:0000313" key="1">
    <source>
        <dbReference type="EMBL" id="SFC59345.1"/>
    </source>
</evidence>
<dbReference type="Proteomes" id="UP000199207">
    <property type="component" value="Unassembled WGS sequence"/>
</dbReference>
<sequence>MPTDTRGAIVRSISAMPGDVLQISRVDSRDRSSLPLGGVLLTWATSATGGMDVTAQLGLPSQEVLLGRWPGLHGEWSPIIHPTVYEAIGLCAALHVATDALNLANHLATL</sequence>
<organism evidence="1 2">
    <name type="scientific">Streptomyces aidingensis</name>
    <dbReference type="NCBI Taxonomy" id="910347"/>
    <lineage>
        <taxon>Bacteria</taxon>
        <taxon>Bacillati</taxon>
        <taxon>Actinomycetota</taxon>
        <taxon>Actinomycetes</taxon>
        <taxon>Kitasatosporales</taxon>
        <taxon>Streptomycetaceae</taxon>
        <taxon>Streptomyces</taxon>
    </lineage>
</organism>
<dbReference type="AlphaFoldDB" id="A0A1I1KFN8"/>
<gene>
    <name evidence="1" type="ORF">SAMN05421773_104207</name>
</gene>
<dbReference type="OrthoDB" id="4226815at2"/>